<evidence type="ECO:0000313" key="7">
    <source>
        <dbReference type="EMBL" id="RZF32311.1"/>
    </source>
</evidence>
<keyword evidence="8" id="KW-1185">Reference proteome</keyword>
<name>A0A482WGK7_LAOST</name>
<accession>A0A482WGK7</accession>
<dbReference type="EMBL" id="QKKF02037264">
    <property type="protein sequence ID" value="RZF32311.1"/>
    <property type="molecule type" value="Genomic_DNA"/>
</dbReference>
<dbReference type="InParanoid" id="A0A482WGK7"/>
<feature type="transmembrane region" description="Helical" evidence="5">
    <location>
        <begin position="410"/>
        <end position="429"/>
    </location>
</feature>
<keyword evidence="4 5" id="KW-0472">Membrane</keyword>
<feature type="transmembrane region" description="Helical" evidence="5">
    <location>
        <begin position="192"/>
        <end position="211"/>
    </location>
</feature>
<gene>
    <name evidence="7" type="ORF">LSTR_LSTR001775</name>
</gene>
<dbReference type="STRING" id="195883.A0A482WGK7"/>
<evidence type="ECO:0000256" key="3">
    <source>
        <dbReference type="ARBA" id="ARBA00022989"/>
    </source>
</evidence>
<organism evidence="7 8">
    <name type="scientific">Laodelphax striatellus</name>
    <name type="common">Small brown planthopper</name>
    <name type="synonym">Delphax striatella</name>
    <dbReference type="NCBI Taxonomy" id="195883"/>
    <lineage>
        <taxon>Eukaryota</taxon>
        <taxon>Metazoa</taxon>
        <taxon>Ecdysozoa</taxon>
        <taxon>Arthropoda</taxon>
        <taxon>Hexapoda</taxon>
        <taxon>Insecta</taxon>
        <taxon>Pterygota</taxon>
        <taxon>Neoptera</taxon>
        <taxon>Paraneoptera</taxon>
        <taxon>Hemiptera</taxon>
        <taxon>Auchenorrhyncha</taxon>
        <taxon>Fulgoroidea</taxon>
        <taxon>Delphacidae</taxon>
        <taxon>Criomorphinae</taxon>
        <taxon>Laodelphax</taxon>
    </lineage>
</organism>
<evidence type="ECO:0000256" key="2">
    <source>
        <dbReference type="ARBA" id="ARBA00022692"/>
    </source>
</evidence>
<dbReference type="OrthoDB" id="6498073at2759"/>
<feature type="transmembrane region" description="Helical" evidence="5">
    <location>
        <begin position="258"/>
        <end position="275"/>
    </location>
</feature>
<feature type="transmembrane region" description="Helical" evidence="5">
    <location>
        <begin position="325"/>
        <end position="350"/>
    </location>
</feature>
<dbReference type="InterPro" id="IPR013057">
    <property type="entry name" value="AA_transpt_TM"/>
</dbReference>
<dbReference type="Pfam" id="PF01490">
    <property type="entry name" value="Aa_trans"/>
    <property type="match status" value="1"/>
</dbReference>
<dbReference type="SMR" id="A0A482WGK7"/>
<dbReference type="PANTHER" id="PTHR22950:SF349">
    <property type="entry name" value="AMINO ACID TRANSPORTER TRANSMEMBRANE DOMAIN-CONTAINING PROTEIN"/>
    <property type="match status" value="1"/>
</dbReference>
<feature type="transmembrane region" description="Helical" evidence="5">
    <location>
        <begin position="435"/>
        <end position="461"/>
    </location>
</feature>
<evidence type="ECO:0000313" key="8">
    <source>
        <dbReference type="Proteomes" id="UP000291343"/>
    </source>
</evidence>
<feature type="transmembrane region" description="Helical" evidence="5">
    <location>
        <begin position="129"/>
        <end position="150"/>
    </location>
</feature>
<comment type="caution">
    <text evidence="7">The sequence shown here is derived from an EMBL/GenBank/DDBJ whole genome shotgun (WGS) entry which is preliminary data.</text>
</comment>
<dbReference type="GO" id="GO:0015179">
    <property type="term" value="F:L-amino acid transmembrane transporter activity"/>
    <property type="evidence" value="ECO:0007669"/>
    <property type="project" value="TreeGrafter"/>
</dbReference>
<comment type="subcellular location">
    <subcellularLocation>
        <location evidence="1">Membrane</location>
        <topology evidence="1">Multi-pass membrane protein</topology>
    </subcellularLocation>
</comment>
<dbReference type="GO" id="GO:0005774">
    <property type="term" value="C:vacuolar membrane"/>
    <property type="evidence" value="ECO:0007669"/>
    <property type="project" value="TreeGrafter"/>
</dbReference>
<reference evidence="7 8" key="1">
    <citation type="journal article" date="2017" name="Gigascience">
        <title>Genome sequence of the small brown planthopper, Laodelphax striatellus.</title>
        <authorList>
            <person name="Zhu J."/>
            <person name="Jiang F."/>
            <person name="Wang X."/>
            <person name="Yang P."/>
            <person name="Bao Y."/>
            <person name="Zhao W."/>
            <person name="Wang W."/>
            <person name="Lu H."/>
            <person name="Wang Q."/>
            <person name="Cui N."/>
            <person name="Li J."/>
            <person name="Chen X."/>
            <person name="Luo L."/>
            <person name="Yu J."/>
            <person name="Kang L."/>
            <person name="Cui F."/>
        </authorList>
    </citation>
    <scope>NUCLEOTIDE SEQUENCE [LARGE SCALE GENOMIC DNA]</scope>
    <source>
        <strain evidence="7">Lst14</strain>
    </source>
</reference>
<evidence type="ECO:0000259" key="6">
    <source>
        <dbReference type="Pfam" id="PF01490"/>
    </source>
</evidence>
<feature type="transmembrane region" description="Helical" evidence="5">
    <location>
        <begin position="231"/>
        <end position="246"/>
    </location>
</feature>
<sequence length="503" mass="55985">MQSPSTHPISFAVGNKNIDYFVKIRFFPIFQNITNESYKNELNKSAVADPGSNLNIYVIGGDVKNEKLSSLNLVEKSKDKFNEEEYDPFSFRQIQHPTTYGETLVNFLKSLVGTGVLAMPYGFQNTGMIIGILGTCIIGFISAYCGNTLVRCSHILLKRRKIPILDFAGVAEQAFLSGPQRFRKYSMFIGKFIDLFIVLGTIGGNGCYIVFIASNLKQLLDPVMGEHSSRIYMIAMLPLILLMNLVRNLKYIAPFSMFANAVLGSGLVIIFYYITQDLPPVSSMPLYASAAQLPLFFGTAVFAYGMIGVVLPLENDMKKPTQFLGVRGVLSIGVCFTAVLYTTMGFLGYLKYGEKTEASITLNLPLDEPIAKSVKLLYSVAVLFTYPMASYPAMQILHTYSSKRFKSGSVLYLLRVLMDVLTVFLAILIPNLGAFVSLVGAVSSCLFGLIFPPVIELLTYYEDFNYGRFYCRIWKNVLIIIFGALGFITGTYFSILDIINFDK</sequence>
<keyword evidence="3 5" id="KW-1133">Transmembrane helix</keyword>
<keyword evidence="2 5" id="KW-0812">Transmembrane</keyword>
<dbReference type="AlphaFoldDB" id="A0A482WGK7"/>
<protein>
    <recommendedName>
        <fullName evidence="6">Amino acid transporter transmembrane domain-containing protein</fullName>
    </recommendedName>
</protein>
<proteinExistence type="predicted"/>
<dbReference type="PANTHER" id="PTHR22950">
    <property type="entry name" value="AMINO ACID TRANSPORTER"/>
    <property type="match status" value="1"/>
</dbReference>
<evidence type="ECO:0000256" key="4">
    <source>
        <dbReference type="ARBA" id="ARBA00023136"/>
    </source>
</evidence>
<dbReference type="Proteomes" id="UP000291343">
    <property type="component" value="Unassembled WGS sequence"/>
</dbReference>
<feature type="transmembrane region" description="Helical" evidence="5">
    <location>
        <begin position="370"/>
        <end position="389"/>
    </location>
</feature>
<evidence type="ECO:0000256" key="5">
    <source>
        <dbReference type="SAM" id="Phobius"/>
    </source>
</evidence>
<feature type="transmembrane region" description="Helical" evidence="5">
    <location>
        <begin position="295"/>
        <end position="313"/>
    </location>
</feature>
<feature type="domain" description="Amino acid transporter transmembrane" evidence="6">
    <location>
        <begin position="97"/>
        <end position="495"/>
    </location>
</feature>
<feature type="transmembrane region" description="Helical" evidence="5">
    <location>
        <begin position="473"/>
        <end position="495"/>
    </location>
</feature>
<evidence type="ECO:0000256" key="1">
    <source>
        <dbReference type="ARBA" id="ARBA00004141"/>
    </source>
</evidence>